<dbReference type="PANTHER" id="PTHR34297:SF3">
    <property type="entry name" value="ALKALINE SHOCK PROTEIN 23"/>
    <property type="match status" value="1"/>
</dbReference>
<evidence type="ECO:0000313" key="5">
    <source>
        <dbReference type="Proteomes" id="UP000637643"/>
    </source>
</evidence>
<comment type="caution">
    <text evidence="4">The sequence shown here is derived from an EMBL/GenBank/DDBJ whole genome shotgun (WGS) entry which is preliminary data.</text>
</comment>
<dbReference type="AlphaFoldDB" id="A0A917CBR4"/>
<sequence length="115" mass="12190">MEEANQNGQVHISDDAVSTIIGHVVMDTPGIAGMSGSSISKGWAKRLGGKNVPKGMSVEVTEADVAINLRIIVHYGCIIQEVCYTLQQNVRDAVEGMMGLTLAAVNVKVEKIAIP</sequence>
<dbReference type="PANTHER" id="PTHR34297">
    <property type="entry name" value="HYPOTHETICAL CYTOSOLIC PROTEIN-RELATED"/>
    <property type="match status" value="1"/>
</dbReference>
<dbReference type="RefSeq" id="WP_189025599.1">
    <property type="nucleotide sequence ID" value="NZ_BMKR01000009.1"/>
</dbReference>
<dbReference type="Proteomes" id="UP000637643">
    <property type="component" value="Unassembled WGS sequence"/>
</dbReference>
<accession>A0A917CBR4</accession>
<evidence type="ECO:0000256" key="2">
    <source>
        <dbReference type="ARBA" id="ARBA00005721"/>
    </source>
</evidence>
<reference evidence="4" key="1">
    <citation type="journal article" date="2014" name="Int. J. Syst. Evol. Microbiol.">
        <title>Complete genome sequence of Corynebacterium casei LMG S-19264T (=DSM 44701T), isolated from a smear-ripened cheese.</title>
        <authorList>
            <consortium name="US DOE Joint Genome Institute (JGI-PGF)"/>
            <person name="Walter F."/>
            <person name="Albersmeier A."/>
            <person name="Kalinowski J."/>
            <person name="Ruckert C."/>
        </authorList>
    </citation>
    <scope>NUCLEOTIDE SEQUENCE</scope>
    <source>
        <strain evidence="4">CGMCC 1.16134</strain>
    </source>
</reference>
<dbReference type="InterPro" id="IPR005531">
    <property type="entry name" value="Asp23"/>
</dbReference>
<comment type="similarity">
    <text evidence="2">Belongs to the asp23 family.</text>
</comment>
<proteinExistence type="inferred from homology"/>
<evidence type="ECO:0000313" key="4">
    <source>
        <dbReference type="EMBL" id="GGF80618.1"/>
    </source>
</evidence>
<dbReference type="Pfam" id="PF03780">
    <property type="entry name" value="Asp23"/>
    <property type="match status" value="1"/>
</dbReference>
<name>A0A917CBR4_9BACL</name>
<keyword evidence="5" id="KW-1185">Reference proteome</keyword>
<organism evidence="4 5">
    <name type="scientific">Paenibacillus albidus</name>
    <dbReference type="NCBI Taxonomy" id="2041023"/>
    <lineage>
        <taxon>Bacteria</taxon>
        <taxon>Bacillati</taxon>
        <taxon>Bacillota</taxon>
        <taxon>Bacilli</taxon>
        <taxon>Bacillales</taxon>
        <taxon>Paenibacillaceae</taxon>
        <taxon>Paenibacillus</taxon>
    </lineage>
</organism>
<evidence type="ECO:0000256" key="3">
    <source>
        <dbReference type="ARBA" id="ARBA00019574"/>
    </source>
</evidence>
<gene>
    <name evidence="4" type="ORF">GCM10010912_27200</name>
</gene>
<dbReference type="EMBL" id="BMKR01000009">
    <property type="protein sequence ID" value="GGF80618.1"/>
    <property type="molecule type" value="Genomic_DNA"/>
</dbReference>
<comment type="function">
    <text evidence="1">May play a key role in alkaline pH tolerance.</text>
</comment>
<evidence type="ECO:0000256" key="1">
    <source>
        <dbReference type="ARBA" id="ARBA00002561"/>
    </source>
</evidence>
<reference evidence="4" key="2">
    <citation type="submission" date="2020-09" db="EMBL/GenBank/DDBJ databases">
        <authorList>
            <person name="Sun Q."/>
            <person name="Zhou Y."/>
        </authorList>
    </citation>
    <scope>NUCLEOTIDE SEQUENCE</scope>
    <source>
        <strain evidence="4">CGMCC 1.16134</strain>
    </source>
</reference>
<protein>
    <recommendedName>
        <fullName evidence="3">Alkaline shock protein 23</fullName>
    </recommendedName>
</protein>